<protein>
    <submittedName>
        <fullName evidence="1">Uncharacterized protein</fullName>
    </submittedName>
</protein>
<dbReference type="Proteomes" id="UP000612282">
    <property type="component" value="Unassembled WGS sequence"/>
</dbReference>
<reference evidence="1 2" key="1">
    <citation type="submission" date="2021-01" db="EMBL/GenBank/DDBJ databases">
        <title>Whole genome shotgun sequence of Actinoplanes couchii NBRC 106145.</title>
        <authorList>
            <person name="Komaki H."/>
            <person name="Tamura T."/>
        </authorList>
    </citation>
    <scope>NUCLEOTIDE SEQUENCE [LARGE SCALE GENOMIC DNA]</scope>
    <source>
        <strain evidence="1 2">NBRC 106145</strain>
    </source>
</reference>
<evidence type="ECO:0000313" key="2">
    <source>
        <dbReference type="Proteomes" id="UP000612282"/>
    </source>
</evidence>
<name>A0ABQ3XND6_9ACTN</name>
<dbReference type="EMBL" id="BOMG01000102">
    <property type="protein sequence ID" value="GID59910.1"/>
    <property type="molecule type" value="Genomic_DNA"/>
</dbReference>
<comment type="caution">
    <text evidence="1">The sequence shown here is derived from an EMBL/GenBank/DDBJ whole genome shotgun (WGS) entry which is preliminary data.</text>
</comment>
<organism evidence="1 2">
    <name type="scientific">Actinoplanes couchii</name>
    <dbReference type="NCBI Taxonomy" id="403638"/>
    <lineage>
        <taxon>Bacteria</taxon>
        <taxon>Bacillati</taxon>
        <taxon>Actinomycetota</taxon>
        <taxon>Actinomycetes</taxon>
        <taxon>Micromonosporales</taxon>
        <taxon>Micromonosporaceae</taxon>
        <taxon>Actinoplanes</taxon>
    </lineage>
</organism>
<evidence type="ECO:0000313" key="1">
    <source>
        <dbReference type="EMBL" id="GID59910.1"/>
    </source>
</evidence>
<keyword evidence="2" id="KW-1185">Reference proteome</keyword>
<sequence length="314" mass="33907">MFNLAALLASDCGIPDLARTWCHRLAASALDHDSEPKHALEPIVNLARLHIRAGDGLSAWKLLEDLFRAVDSRTDITIDGITIPIARLTETPTAYTETRQWLWTVLLGTGAHALAAAGRWDEASERLRQYRGIGVRMLDGRQVAVIAHVLAGRSHKARAMLAATQPGEPWENAVTACLALHVPAAGPVNVTATALNTFQKLGYAEAGLTVLHTRLGLSIIDALDRRDAARNRIVVRLIHRAARDGYAARELLAHPHCLDDAPAGQIRQLSDLMSACGLARGSISTTHMTSLDKALAIAERVIAAHGRRLPPVPV</sequence>
<accession>A0ABQ3XND6</accession>
<proteinExistence type="predicted"/>
<gene>
    <name evidence="1" type="ORF">Aco03nite_083140</name>
</gene>